<evidence type="ECO:0000313" key="2">
    <source>
        <dbReference type="Proteomes" id="UP000550729"/>
    </source>
</evidence>
<evidence type="ECO:0000313" key="1">
    <source>
        <dbReference type="EMBL" id="NMO04723.1"/>
    </source>
</evidence>
<protein>
    <recommendedName>
        <fullName evidence="3">DUF5602 domain-containing protein</fullName>
    </recommendedName>
</protein>
<evidence type="ECO:0008006" key="3">
    <source>
        <dbReference type="Google" id="ProtNLM"/>
    </source>
</evidence>
<reference evidence="1 2" key="1">
    <citation type="submission" date="2020-04" db="EMBL/GenBank/DDBJ databases">
        <title>Gordonia sp. nov. TBRC 11910.</title>
        <authorList>
            <person name="Suriyachadkun C."/>
        </authorList>
    </citation>
    <scope>NUCLEOTIDE SEQUENCE [LARGE SCALE GENOMIC DNA]</scope>
    <source>
        <strain evidence="1 2">TBRC 11910</strain>
    </source>
</reference>
<sequence>MTGLGVAVTAAALDGLPGGSTATTLMLDLPSGLPAEPFTCVMLNWNPRGHQPTALFGKPHFDIHFDMVTMSDLQAISPSSPGFAAKAAHLPDAAHTPQGFAPLPGPPLAAQAVPGMGLHLADAGSRPTPGHYNFQHILLAGSWDGRYTFIEPMIARDWLLARRPYAESVHQPVAYQHDGRYPLRYSSRFDSGDDTYRVELSDFVTRRAS</sequence>
<proteinExistence type="predicted"/>
<comment type="caution">
    <text evidence="1">The sequence shown here is derived from an EMBL/GenBank/DDBJ whole genome shotgun (WGS) entry which is preliminary data.</text>
</comment>
<accession>A0A848L7L3</accession>
<name>A0A848L7L3_9ACTN</name>
<dbReference type="AlphaFoldDB" id="A0A848L7L3"/>
<dbReference type="EMBL" id="JABBNB010000040">
    <property type="protein sequence ID" value="NMO04723.1"/>
    <property type="molecule type" value="Genomic_DNA"/>
</dbReference>
<dbReference type="Proteomes" id="UP000550729">
    <property type="component" value="Unassembled WGS sequence"/>
</dbReference>
<organism evidence="1 2">
    <name type="scientific">Gordonia asplenii</name>
    <dbReference type="NCBI Taxonomy" id="2725283"/>
    <lineage>
        <taxon>Bacteria</taxon>
        <taxon>Bacillati</taxon>
        <taxon>Actinomycetota</taxon>
        <taxon>Actinomycetes</taxon>
        <taxon>Mycobacteriales</taxon>
        <taxon>Gordoniaceae</taxon>
        <taxon>Gordonia</taxon>
    </lineage>
</organism>
<gene>
    <name evidence="1" type="ORF">HH308_26220</name>
</gene>
<dbReference type="RefSeq" id="WP_170197229.1">
    <property type="nucleotide sequence ID" value="NZ_JABBNB010000040.1"/>
</dbReference>
<keyword evidence="2" id="KW-1185">Reference proteome</keyword>